<keyword evidence="2 5" id="KW-0808">Transferase</keyword>
<name>A0A4S8P484_9HYPH</name>
<evidence type="ECO:0000259" key="7">
    <source>
        <dbReference type="Pfam" id="PF17827"/>
    </source>
</evidence>
<organism evidence="8 9">
    <name type="scientific">Peteryoungia ipomoeae</name>
    <dbReference type="NCBI Taxonomy" id="1210932"/>
    <lineage>
        <taxon>Bacteria</taxon>
        <taxon>Pseudomonadati</taxon>
        <taxon>Pseudomonadota</taxon>
        <taxon>Alphaproteobacteria</taxon>
        <taxon>Hyphomicrobiales</taxon>
        <taxon>Rhizobiaceae</taxon>
        <taxon>Peteryoungia</taxon>
    </lineage>
</organism>
<dbReference type="Gene3D" id="3.40.50.150">
    <property type="entry name" value="Vaccinia Virus protein VP39"/>
    <property type="match status" value="1"/>
</dbReference>
<evidence type="ECO:0000256" key="3">
    <source>
        <dbReference type="ARBA" id="ARBA00022691"/>
    </source>
</evidence>
<evidence type="ECO:0000256" key="1">
    <source>
        <dbReference type="ARBA" id="ARBA00022603"/>
    </source>
</evidence>
<dbReference type="Gene3D" id="1.10.8.10">
    <property type="entry name" value="DNA helicase RuvA subunit, C-terminal domain"/>
    <property type="match status" value="1"/>
</dbReference>
<feature type="domain" description="Release factor glutamine methyltransferase N-terminal" evidence="7">
    <location>
        <begin position="10"/>
        <end position="79"/>
    </location>
</feature>
<dbReference type="GO" id="GO:0032259">
    <property type="term" value="P:methylation"/>
    <property type="evidence" value="ECO:0007669"/>
    <property type="project" value="UniProtKB-KW"/>
</dbReference>
<dbReference type="PROSITE" id="PS00092">
    <property type="entry name" value="N6_MTASE"/>
    <property type="match status" value="1"/>
</dbReference>
<dbReference type="InterPro" id="IPR029063">
    <property type="entry name" value="SAM-dependent_MTases_sf"/>
</dbReference>
<keyword evidence="1 5" id="KW-0489">Methyltransferase</keyword>
<evidence type="ECO:0000313" key="8">
    <source>
        <dbReference type="EMBL" id="THV22519.1"/>
    </source>
</evidence>
<dbReference type="GO" id="GO:0003676">
    <property type="term" value="F:nucleic acid binding"/>
    <property type="evidence" value="ECO:0007669"/>
    <property type="project" value="InterPro"/>
</dbReference>
<accession>A0A4S8P484</accession>
<comment type="caution">
    <text evidence="8">The sequence shown here is derived from an EMBL/GenBank/DDBJ whole genome shotgun (WGS) entry which is preliminary data.</text>
</comment>
<evidence type="ECO:0000256" key="2">
    <source>
        <dbReference type="ARBA" id="ARBA00022679"/>
    </source>
</evidence>
<dbReference type="InterPro" id="IPR050320">
    <property type="entry name" value="N5-glutamine_MTase"/>
</dbReference>
<comment type="similarity">
    <text evidence="5">Belongs to the protein N5-glutamine methyltransferase family. PrmC subfamily.</text>
</comment>
<evidence type="ECO:0000256" key="4">
    <source>
        <dbReference type="ARBA" id="ARBA00048391"/>
    </source>
</evidence>
<comment type="catalytic activity">
    <reaction evidence="4 5">
        <text>L-glutaminyl-[peptide chain release factor] + S-adenosyl-L-methionine = N(5)-methyl-L-glutaminyl-[peptide chain release factor] + S-adenosyl-L-homocysteine + H(+)</text>
        <dbReference type="Rhea" id="RHEA:42896"/>
        <dbReference type="Rhea" id="RHEA-COMP:10271"/>
        <dbReference type="Rhea" id="RHEA-COMP:10272"/>
        <dbReference type="ChEBI" id="CHEBI:15378"/>
        <dbReference type="ChEBI" id="CHEBI:30011"/>
        <dbReference type="ChEBI" id="CHEBI:57856"/>
        <dbReference type="ChEBI" id="CHEBI:59789"/>
        <dbReference type="ChEBI" id="CHEBI:61891"/>
        <dbReference type="EC" id="2.1.1.297"/>
    </reaction>
</comment>
<dbReference type="PANTHER" id="PTHR18895">
    <property type="entry name" value="HEMK METHYLTRANSFERASE"/>
    <property type="match status" value="1"/>
</dbReference>
<reference evidence="8 9" key="1">
    <citation type="submission" date="2019-04" db="EMBL/GenBank/DDBJ databases">
        <title>Genome sequence of strain shin9-1.</title>
        <authorList>
            <person name="Gao J."/>
            <person name="Sun J."/>
        </authorList>
    </citation>
    <scope>NUCLEOTIDE SEQUENCE [LARGE SCALE GENOMIC DNA]</scope>
    <source>
        <strain evidence="9">shin9-1</strain>
    </source>
</reference>
<feature type="binding site" evidence="5">
    <location>
        <begin position="128"/>
        <end position="132"/>
    </location>
    <ligand>
        <name>S-adenosyl-L-methionine</name>
        <dbReference type="ChEBI" id="CHEBI:59789"/>
    </ligand>
</feature>
<dbReference type="EC" id="2.1.1.297" evidence="5"/>
<dbReference type="GO" id="GO:0102559">
    <property type="term" value="F:peptide chain release factor N(5)-glutamine methyltransferase activity"/>
    <property type="evidence" value="ECO:0007669"/>
    <property type="project" value="UniProtKB-EC"/>
</dbReference>
<evidence type="ECO:0000313" key="9">
    <source>
        <dbReference type="Proteomes" id="UP000308828"/>
    </source>
</evidence>
<dbReference type="Proteomes" id="UP000308828">
    <property type="component" value="Unassembled WGS sequence"/>
</dbReference>
<comment type="function">
    <text evidence="5">Methylates the class 1 translation termination release factors RF1/PrfA and RF2/PrfB on the glutamine residue of the universally conserved GGQ motif.</text>
</comment>
<dbReference type="OrthoDB" id="9800643at2"/>
<evidence type="ECO:0000256" key="5">
    <source>
        <dbReference type="HAMAP-Rule" id="MF_02126"/>
    </source>
</evidence>
<keyword evidence="9" id="KW-1185">Reference proteome</keyword>
<dbReference type="Pfam" id="PF17827">
    <property type="entry name" value="PrmC_N"/>
    <property type="match status" value="1"/>
</dbReference>
<evidence type="ECO:0000259" key="6">
    <source>
        <dbReference type="Pfam" id="PF05175"/>
    </source>
</evidence>
<dbReference type="SUPFAM" id="SSF53335">
    <property type="entry name" value="S-adenosyl-L-methionine-dependent methyltransferases"/>
    <property type="match status" value="1"/>
</dbReference>
<dbReference type="HAMAP" id="MF_02126">
    <property type="entry name" value="RF_methyltr_PrmC"/>
    <property type="match status" value="1"/>
</dbReference>
<sequence length="289" mass="30898">MSKPSSPCAVIADARKRFEAAGLVDAAADARLLVCHFAELTTTQLVTDGDADLPSDILQAIERAVQQRLDREPVFRIIGRRAFYGLTLALSAETLEPRPDTEILVDAVLPHLQALEQKNGPVSILDLGTGTGAIALALLEQTKQTRAVGVDVSADALQTALSNASENGLSDRFETRLGSWFAAVQGKYHLIVSNPPYIPSSVMETLEPEVLKHDPPKALDGGADGLDAYRAIAKDAGQHLADGGLIGLEIGYDQQQTVTQIFEEKGFSLVEARCDLGGRDRVLLFVAGT</sequence>
<feature type="binding site" evidence="5">
    <location>
        <begin position="194"/>
        <end position="197"/>
    </location>
    <ligand>
        <name>substrate</name>
    </ligand>
</feature>
<protein>
    <recommendedName>
        <fullName evidence="5">Release factor glutamine methyltransferase</fullName>
        <shortName evidence="5">RF MTase</shortName>
        <ecNumber evidence="5">2.1.1.297</ecNumber>
    </recommendedName>
    <alternativeName>
        <fullName evidence="5">N5-glutamine methyltransferase PrmC</fullName>
    </alternativeName>
    <alternativeName>
        <fullName evidence="5">Protein-(glutamine-N5) MTase PrmC</fullName>
    </alternativeName>
    <alternativeName>
        <fullName evidence="5">Protein-glutamine N-methyltransferase PrmC</fullName>
    </alternativeName>
</protein>
<feature type="binding site" evidence="5">
    <location>
        <position position="151"/>
    </location>
    <ligand>
        <name>S-adenosyl-L-methionine</name>
        <dbReference type="ChEBI" id="CHEBI:59789"/>
    </ligand>
</feature>
<dbReference type="AlphaFoldDB" id="A0A4S8P484"/>
<feature type="domain" description="Methyltransferase small" evidence="6">
    <location>
        <begin position="113"/>
        <end position="198"/>
    </location>
</feature>
<dbReference type="InterPro" id="IPR040758">
    <property type="entry name" value="PrmC_N"/>
</dbReference>
<dbReference type="InterPro" id="IPR007848">
    <property type="entry name" value="Small_mtfrase_dom"/>
</dbReference>
<dbReference type="RefSeq" id="WP_136599287.1">
    <property type="nucleotide sequence ID" value="NZ_STGV01000004.1"/>
</dbReference>
<feature type="binding site" evidence="5">
    <location>
        <position position="180"/>
    </location>
    <ligand>
        <name>S-adenosyl-L-methionine</name>
        <dbReference type="ChEBI" id="CHEBI:59789"/>
    </ligand>
</feature>
<dbReference type="EMBL" id="STGV01000004">
    <property type="protein sequence ID" value="THV22519.1"/>
    <property type="molecule type" value="Genomic_DNA"/>
</dbReference>
<feature type="binding site" evidence="5">
    <location>
        <position position="194"/>
    </location>
    <ligand>
        <name>S-adenosyl-L-methionine</name>
        <dbReference type="ChEBI" id="CHEBI:59789"/>
    </ligand>
</feature>
<dbReference type="NCBIfam" id="TIGR03534">
    <property type="entry name" value="RF_mod_PrmC"/>
    <property type="match status" value="1"/>
</dbReference>
<dbReference type="InterPro" id="IPR002052">
    <property type="entry name" value="DNA_methylase_N6_adenine_CS"/>
</dbReference>
<gene>
    <name evidence="5 8" type="primary">prmC</name>
    <name evidence="8" type="ORF">FAA97_14710</name>
</gene>
<keyword evidence="3 5" id="KW-0949">S-adenosyl-L-methionine</keyword>
<dbReference type="Pfam" id="PF05175">
    <property type="entry name" value="MTS"/>
    <property type="match status" value="1"/>
</dbReference>
<dbReference type="NCBIfam" id="TIGR00536">
    <property type="entry name" value="hemK_fam"/>
    <property type="match status" value="1"/>
</dbReference>
<dbReference type="InterPro" id="IPR004556">
    <property type="entry name" value="HemK-like"/>
</dbReference>
<dbReference type="CDD" id="cd02440">
    <property type="entry name" value="AdoMet_MTases"/>
    <property type="match status" value="1"/>
</dbReference>
<proteinExistence type="inferred from homology"/>
<dbReference type="PANTHER" id="PTHR18895:SF74">
    <property type="entry name" value="MTRF1L RELEASE FACTOR GLUTAMINE METHYLTRANSFERASE"/>
    <property type="match status" value="1"/>
</dbReference>
<dbReference type="InterPro" id="IPR019874">
    <property type="entry name" value="RF_methyltr_PrmC"/>
</dbReference>